<keyword evidence="1" id="KW-0472">Membrane</keyword>
<dbReference type="EMBL" id="CP104965">
    <property type="protein sequence ID" value="UXN70112.1"/>
    <property type="molecule type" value="Genomic_DNA"/>
</dbReference>
<dbReference type="RefSeq" id="WP_262168925.1">
    <property type="nucleotide sequence ID" value="NZ_CP104965.1"/>
</dbReference>
<protein>
    <recommendedName>
        <fullName evidence="4">DUF1254 domain-containing protein</fullName>
    </recommendedName>
</protein>
<evidence type="ECO:0000313" key="2">
    <source>
        <dbReference type="EMBL" id="UXN70112.1"/>
    </source>
</evidence>
<dbReference type="SUPFAM" id="SSF160935">
    <property type="entry name" value="VPA0735-like"/>
    <property type="match status" value="1"/>
</dbReference>
<evidence type="ECO:0000256" key="1">
    <source>
        <dbReference type="SAM" id="Phobius"/>
    </source>
</evidence>
<gene>
    <name evidence="2" type="ORF">N8A98_02635</name>
</gene>
<keyword evidence="3" id="KW-1185">Reference proteome</keyword>
<evidence type="ECO:0000313" key="3">
    <source>
        <dbReference type="Proteomes" id="UP001061862"/>
    </source>
</evidence>
<sequence>MIRTLLWLLAGAVLGGIIHILVILTLPALAKETVWTRIEALGATNRMLVLPKVEPGQPNPLGLDPDLAYAVCQVDLSQGPAYMSGMMPDAFWSVAIFNQAGIVTYSTTNRDGIGQTLELGIFNAAQTRLLAQQQLDIAEGLLVVESTSDKLFVLVRLAPQHQAMRARFEQALADVQCGTRGTPATPSTEPTITP</sequence>
<name>A0ABY6CDA1_9HYPH</name>
<keyword evidence="1" id="KW-0812">Transmembrane</keyword>
<dbReference type="Proteomes" id="UP001061862">
    <property type="component" value="Chromosome"/>
</dbReference>
<organism evidence="2 3">
    <name type="scientific">Devosia neptuniae</name>
    <dbReference type="NCBI Taxonomy" id="191302"/>
    <lineage>
        <taxon>Bacteria</taxon>
        <taxon>Pseudomonadati</taxon>
        <taxon>Pseudomonadota</taxon>
        <taxon>Alphaproteobacteria</taxon>
        <taxon>Hyphomicrobiales</taxon>
        <taxon>Devosiaceae</taxon>
        <taxon>Devosia</taxon>
    </lineage>
</organism>
<accession>A0ABY6CDA1</accession>
<reference evidence="2 3" key="1">
    <citation type="submission" date="2022-09" db="EMBL/GenBank/DDBJ databases">
        <title>Interaction between co-microsymbionts with complementary sets of symbiotic genes in legume-rhizobium systems.</title>
        <authorList>
            <person name="Safronova V."/>
            <person name="Sazanova A."/>
            <person name="Afonin A."/>
            <person name="Chirak E."/>
        </authorList>
    </citation>
    <scope>NUCLEOTIDE SEQUENCE [LARGE SCALE GENOMIC DNA]</scope>
    <source>
        <strain evidence="2 3">A18/4-1</strain>
    </source>
</reference>
<keyword evidence="1" id="KW-1133">Transmembrane helix</keyword>
<feature type="transmembrane region" description="Helical" evidence="1">
    <location>
        <begin position="6"/>
        <end position="29"/>
    </location>
</feature>
<proteinExistence type="predicted"/>
<evidence type="ECO:0008006" key="4">
    <source>
        <dbReference type="Google" id="ProtNLM"/>
    </source>
</evidence>